<dbReference type="Pfam" id="PF25392">
    <property type="entry name" value="MS_channel_TM1"/>
    <property type="match status" value="1"/>
</dbReference>
<dbReference type="SUPFAM" id="SSF50182">
    <property type="entry name" value="Sm-like ribonucleoproteins"/>
    <property type="match status" value="1"/>
</dbReference>
<keyword evidence="8" id="KW-0732">Signal</keyword>
<feature type="domain" description="Mechanosensitive ion channel MscS" evidence="9">
    <location>
        <begin position="541"/>
        <end position="603"/>
    </location>
</feature>
<dbReference type="EMBL" id="JZEY01000061">
    <property type="protein sequence ID" value="KKB07564.1"/>
    <property type="molecule type" value="Genomic_DNA"/>
</dbReference>
<dbReference type="Pfam" id="PF00924">
    <property type="entry name" value="MS_channel_2nd"/>
    <property type="match status" value="1"/>
</dbReference>
<accession>A0A0F5FFA3</accession>
<dbReference type="PANTHER" id="PTHR30460">
    <property type="entry name" value="MODERATE CONDUCTANCE MECHANOSENSITIVE CHANNEL YBIO"/>
    <property type="match status" value="1"/>
</dbReference>
<evidence type="ECO:0000256" key="4">
    <source>
        <dbReference type="ARBA" id="ARBA00022692"/>
    </source>
</evidence>
<sequence length="721" mass="77651">MSTMRFWLLLVFLLSVVAPVQAQQAGADASATSTTAPDELIRILEDDAARTALIERLRQAAPDNVAAEEAPATPDLSIARQLAEYTRNVAESASASVRSFGVAISSFADVFTGGVNADAQAVRDLAINLSIVIAGLGVGYWLFRLFAKSLNWRIANGAAGKGLVRRVMGIVAVALVDGGAILATWALGYVLALNTGVNPTGRMGINQSLLLNAFLIVEVSKLAARLVLMPRLTSLRLLPVTDENAAYWSFWAARMISLVGYTFLFVAPMLNSVVSRAAGGAAQILVMATAVTIGIIIVLQNKSDVRAWLYGISERRNNDGWGRLLAAFGQHWHVLAIAYLVTLLVVWFSNPDTALPFMISATVQSLIAIAIGSMIVGFIGRFVTAGLSLPDDVRQRLPLLETRLRAFVPGVMTFVRWVVIVGVLISIGQTWSLFDFAGWVGTDEGLAVAGSIVSAALIVLVAIILHVVVSSWVEYRLNTKVGRVPTSREKTLLNLFKNAFTVALAIFALMLALAQIGVNIAPLLAGAGVVGLAIGFGAQKLVQDIITGIFIQFENVMNEGDAVEVAGRAGTVEKLTIRSVTIRDMSGTIHLIPFSSVDQVSNMVRGFSFYVADVEVAYDNDIEAVKQTMRDAFDVVMNSEHRDVILDELDPPVLVAFTQTSMKLRARIKTLAGKQWGAGRLYSETVWRLFAERDIEKPTPRVSYVPGLPAPWNADEGGNQG</sequence>
<name>A0A0F5FFA3_9HYPH</name>
<comment type="subcellular location">
    <subcellularLocation>
        <location evidence="1">Cell membrane</location>
        <topology evidence="1">Multi-pass membrane protein</topology>
    </subcellularLocation>
</comment>
<feature type="transmembrane region" description="Helical" evidence="7">
    <location>
        <begin position="354"/>
        <end position="383"/>
    </location>
</feature>
<evidence type="ECO:0000256" key="1">
    <source>
        <dbReference type="ARBA" id="ARBA00004651"/>
    </source>
</evidence>
<feature type="transmembrane region" description="Helical" evidence="7">
    <location>
        <begin position="204"/>
        <end position="224"/>
    </location>
</feature>
<evidence type="ECO:0000256" key="2">
    <source>
        <dbReference type="ARBA" id="ARBA00008017"/>
    </source>
</evidence>
<dbReference type="InterPro" id="IPR023408">
    <property type="entry name" value="MscS_beta-dom_sf"/>
</dbReference>
<evidence type="ECO:0000259" key="10">
    <source>
        <dbReference type="Pfam" id="PF21088"/>
    </source>
</evidence>
<keyword evidence="6 7" id="KW-0472">Membrane</keyword>
<dbReference type="PANTHER" id="PTHR30460:SF0">
    <property type="entry name" value="MODERATE CONDUCTANCE MECHANOSENSITIVE CHANNEL YBIO"/>
    <property type="match status" value="1"/>
</dbReference>
<feature type="transmembrane region" description="Helical" evidence="7">
    <location>
        <begin position="494"/>
        <end position="514"/>
    </location>
</feature>
<dbReference type="InterPro" id="IPR010920">
    <property type="entry name" value="LSM_dom_sf"/>
</dbReference>
<feature type="transmembrane region" description="Helical" evidence="7">
    <location>
        <begin position="125"/>
        <end position="146"/>
    </location>
</feature>
<dbReference type="Gene3D" id="3.30.70.100">
    <property type="match status" value="1"/>
</dbReference>
<gene>
    <name evidence="12" type="ORF">VE26_12610</name>
</gene>
<evidence type="ECO:0008006" key="14">
    <source>
        <dbReference type="Google" id="ProtNLM"/>
    </source>
</evidence>
<evidence type="ECO:0000259" key="9">
    <source>
        <dbReference type="Pfam" id="PF00924"/>
    </source>
</evidence>
<dbReference type="InterPro" id="IPR011066">
    <property type="entry name" value="MscS_channel_C_sf"/>
</dbReference>
<feature type="transmembrane region" description="Helical" evidence="7">
    <location>
        <begin position="404"/>
        <end position="427"/>
    </location>
</feature>
<keyword evidence="4 7" id="KW-0812">Transmembrane</keyword>
<evidence type="ECO:0000256" key="6">
    <source>
        <dbReference type="ARBA" id="ARBA00023136"/>
    </source>
</evidence>
<feature type="domain" description="Moderate conductance mechanosensitive channel YbiO-like transmembrane helix 1" evidence="11">
    <location>
        <begin position="361"/>
        <end position="439"/>
    </location>
</feature>
<dbReference type="InterPro" id="IPR057485">
    <property type="entry name" value="YbiO-like_TM1"/>
</dbReference>
<feature type="chain" id="PRO_5002486359" description="Mechanosensitive ion channel protein MscS" evidence="8">
    <location>
        <begin position="23"/>
        <end position="721"/>
    </location>
</feature>
<dbReference type="GO" id="GO:0008381">
    <property type="term" value="F:mechanosensitive monoatomic ion channel activity"/>
    <property type="evidence" value="ECO:0007669"/>
    <property type="project" value="InterPro"/>
</dbReference>
<protein>
    <recommendedName>
        <fullName evidence="14">Mechanosensitive ion channel protein MscS</fullName>
    </recommendedName>
</protein>
<dbReference type="Gene3D" id="2.30.30.60">
    <property type="match status" value="1"/>
</dbReference>
<evidence type="ECO:0000259" key="11">
    <source>
        <dbReference type="Pfam" id="PF25392"/>
    </source>
</evidence>
<feature type="transmembrane region" description="Helical" evidence="7">
    <location>
        <begin position="447"/>
        <end position="473"/>
    </location>
</feature>
<dbReference type="AlphaFoldDB" id="A0A0F5FFA3"/>
<proteinExistence type="inferred from homology"/>
<evidence type="ECO:0000256" key="7">
    <source>
        <dbReference type="SAM" id="Phobius"/>
    </source>
</evidence>
<comment type="similarity">
    <text evidence="2">Belongs to the MscS (TC 1.A.23) family.</text>
</comment>
<feature type="transmembrane region" description="Helical" evidence="7">
    <location>
        <begin position="520"/>
        <end position="538"/>
    </location>
</feature>
<dbReference type="Gene3D" id="1.10.287.1260">
    <property type="match status" value="1"/>
</dbReference>
<dbReference type="PATRIC" id="fig|429727.3.peg.2594"/>
<dbReference type="Pfam" id="PF21088">
    <property type="entry name" value="MS_channel_1st"/>
    <property type="match status" value="1"/>
</dbReference>
<keyword evidence="5 7" id="KW-1133">Transmembrane helix</keyword>
<dbReference type="SUPFAM" id="SSF82689">
    <property type="entry name" value="Mechanosensitive channel protein MscS (YggB), C-terminal domain"/>
    <property type="match status" value="1"/>
</dbReference>
<dbReference type="InterPro" id="IPR045276">
    <property type="entry name" value="YbiO_bact"/>
</dbReference>
<feature type="domain" description="Mechanosensitive ion channel transmembrane helices 2/3" evidence="10">
    <location>
        <begin position="499"/>
        <end position="539"/>
    </location>
</feature>
<evidence type="ECO:0000256" key="5">
    <source>
        <dbReference type="ARBA" id="ARBA00022989"/>
    </source>
</evidence>
<evidence type="ECO:0000256" key="3">
    <source>
        <dbReference type="ARBA" id="ARBA00022475"/>
    </source>
</evidence>
<feature type="transmembrane region" description="Helical" evidence="7">
    <location>
        <begin position="245"/>
        <end position="266"/>
    </location>
</feature>
<dbReference type="InterPro" id="IPR006685">
    <property type="entry name" value="MscS_channel_2nd"/>
</dbReference>
<evidence type="ECO:0000313" key="13">
    <source>
        <dbReference type="Proteomes" id="UP000033649"/>
    </source>
</evidence>
<evidence type="ECO:0000313" key="12">
    <source>
        <dbReference type="EMBL" id="KKB07564.1"/>
    </source>
</evidence>
<dbReference type="GO" id="GO:0005886">
    <property type="term" value="C:plasma membrane"/>
    <property type="evidence" value="ECO:0007669"/>
    <property type="project" value="UniProtKB-SubCell"/>
</dbReference>
<comment type="caution">
    <text evidence="12">The sequence shown here is derived from an EMBL/GenBank/DDBJ whole genome shotgun (WGS) entry which is preliminary data.</text>
</comment>
<feature type="transmembrane region" description="Helical" evidence="7">
    <location>
        <begin position="278"/>
        <end position="299"/>
    </location>
</feature>
<dbReference type="InterPro" id="IPR049142">
    <property type="entry name" value="MS_channel_1st"/>
</dbReference>
<dbReference type="Proteomes" id="UP000033649">
    <property type="component" value="Unassembled WGS sequence"/>
</dbReference>
<keyword evidence="13" id="KW-1185">Reference proteome</keyword>
<dbReference type="STRING" id="429727.VE26_12610"/>
<reference evidence="12 13" key="1">
    <citation type="submission" date="2015-03" db="EMBL/GenBank/DDBJ databases">
        <authorList>
            <person name="Hassan Y."/>
            <person name="Lepp D."/>
            <person name="Li X.-Z."/>
            <person name="Zhou T."/>
        </authorList>
    </citation>
    <scope>NUCLEOTIDE SEQUENCE [LARGE SCALE GENOMIC DNA]</scope>
    <source>
        <strain evidence="12 13">IPL18</strain>
    </source>
</reference>
<feature type="transmembrane region" description="Helical" evidence="7">
    <location>
        <begin position="167"/>
        <end position="192"/>
    </location>
</feature>
<keyword evidence="3" id="KW-1003">Cell membrane</keyword>
<evidence type="ECO:0000256" key="8">
    <source>
        <dbReference type="SAM" id="SignalP"/>
    </source>
</evidence>
<organism evidence="12 13">
    <name type="scientific">Devosia chinhatensis</name>
    <dbReference type="NCBI Taxonomy" id="429727"/>
    <lineage>
        <taxon>Bacteria</taxon>
        <taxon>Pseudomonadati</taxon>
        <taxon>Pseudomonadota</taxon>
        <taxon>Alphaproteobacteria</taxon>
        <taxon>Hyphomicrobiales</taxon>
        <taxon>Devosiaceae</taxon>
        <taxon>Devosia</taxon>
    </lineage>
</organism>
<feature type="transmembrane region" description="Helical" evidence="7">
    <location>
        <begin position="320"/>
        <end position="348"/>
    </location>
</feature>
<dbReference type="SUPFAM" id="SSF82861">
    <property type="entry name" value="Mechanosensitive channel protein MscS (YggB), transmembrane region"/>
    <property type="match status" value="1"/>
</dbReference>
<feature type="signal peptide" evidence="8">
    <location>
        <begin position="1"/>
        <end position="22"/>
    </location>
</feature>
<dbReference type="InterPro" id="IPR011014">
    <property type="entry name" value="MscS_channel_TM-2"/>
</dbReference>